<evidence type="ECO:0000256" key="6">
    <source>
        <dbReference type="SAM" id="Phobius"/>
    </source>
</evidence>
<comment type="subcellular location">
    <subcellularLocation>
        <location evidence="1">Membrane</location>
        <topology evidence="1">Multi-pass membrane protein</topology>
    </subcellularLocation>
</comment>
<dbReference type="PANTHER" id="PTHR31632">
    <property type="entry name" value="IRON TRANSPORTER FTH1"/>
    <property type="match status" value="1"/>
</dbReference>
<dbReference type="PANTHER" id="PTHR31632:SF2">
    <property type="entry name" value="PLASMA MEMBRANE IRON PERMEASE"/>
    <property type="match status" value="1"/>
</dbReference>
<feature type="signal peptide" evidence="7">
    <location>
        <begin position="1"/>
        <end position="44"/>
    </location>
</feature>
<feature type="transmembrane region" description="Helical" evidence="6">
    <location>
        <begin position="194"/>
        <end position="216"/>
    </location>
</feature>
<feature type="transmembrane region" description="Helical" evidence="6">
    <location>
        <begin position="377"/>
        <end position="402"/>
    </location>
</feature>
<accession>A0A4R2M953</accession>
<name>A0A4R2M953_RUBGE</name>
<feature type="transmembrane region" description="Helical" evidence="6">
    <location>
        <begin position="272"/>
        <end position="293"/>
    </location>
</feature>
<feature type="chain" id="PRO_5020591372" evidence="7">
    <location>
        <begin position="45"/>
        <end position="419"/>
    </location>
</feature>
<dbReference type="GO" id="GO:0015093">
    <property type="term" value="F:ferrous iron transmembrane transporter activity"/>
    <property type="evidence" value="ECO:0007669"/>
    <property type="project" value="TreeGrafter"/>
</dbReference>
<feature type="transmembrane region" description="Helical" evidence="6">
    <location>
        <begin position="336"/>
        <end position="357"/>
    </location>
</feature>
<reference evidence="8 9" key="1">
    <citation type="submission" date="2019-03" db="EMBL/GenBank/DDBJ databases">
        <title>Genomic Encyclopedia of Type Strains, Phase IV (KMG-IV): sequencing the most valuable type-strain genomes for metagenomic binning, comparative biology and taxonomic classification.</title>
        <authorList>
            <person name="Goeker M."/>
        </authorList>
    </citation>
    <scope>NUCLEOTIDE SEQUENCE [LARGE SCALE GENOMIC DNA]</scope>
    <source>
        <strain evidence="8 9">DSM 1709</strain>
    </source>
</reference>
<evidence type="ECO:0000313" key="8">
    <source>
        <dbReference type="EMBL" id="TCP01505.1"/>
    </source>
</evidence>
<feature type="transmembrane region" description="Helical" evidence="6">
    <location>
        <begin position="228"/>
        <end position="247"/>
    </location>
</feature>
<comment type="similarity">
    <text evidence="2">Belongs to the oxidase-dependent Fe transporter (OFeT) (TC 9.A.10.1) family.</text>
</comment>
<sequence length="419" mass="43689">MMTVCLLPALCGAARRLLRPLLRCLRAPLLAGLVLLAALPAARADDAAAAVDELLAAGDAAVAAYRSEPRGAETTAAEFSRLYFDVFEARGLELALGARDRAAMQRIELGFAHVIQAALERQPRAGVDAAWQRLRAELAAQRAGLAEAGAGGAGAAFAQSALILLREGAEALLVVGALAAFLRRTGQHDRMPWLWGGVGAAVLCSAALAWVLGVLLDAAGRWRGVVEGVVVLVAALLIAQVAAWLWARRDAERWNAWLRAQLARGARDSTPWMSAAVAFLAVFREGAETLLFYQALARAQPGQDGALWAGAALAALVLAGAAWAMTRLGLRLPFTAFFTVSAALLLGLALSFAGQGVLELQLAGWLPTTPWPAAPTIGWLGVYPSAQGLGAQAALLAAVLGLSARAARRRRSAATEGAP</sequence>
<gene>
    <name evidence="8" type="ORF">EV684_109144</name>
</gene>
<dbReference type="Proteomes" id="UP000295106">
    <property type="component" value="Unassembled WGS sequence"/>
</dbReference>
<dbReference type="InterPro" id="IPR004923">
    <property type="entry name" value="FTR1/Fip1/EfeU"/>
</dbReference>
<evidence type="ECO:0000313" key="9">
    <source>
        <dbReference type="Proteomes" id="UP000295106"/>
    </source>
</evidence>
<dbReference type="GO" id="GO:0033573">
    <property type="term" value="C:high-affinity iron permease complex"/>
    <property type="evidence" value="ECO:0007669"/>
    <property type="project" value="InterPro"/>
</dbReference>
<comment type="caution">
    <text evidence="8">The sequence shown here is derived from an EMBL/GenBank/DDBJ whole genome shotgun (WGS) entry which is preliminary data.</text>
</comment>
<evidence type="ECO:0000256" key="3">
    <source>
        <dbReference type="ARBA" id="ARBA00022692"/>
    </source>
</evidence>
<dbReference type="AlphaFoldDB" id="A0A4R2M953"/>
<keyword evidence="5 6" id="KW-0472">Membrane</keyword>
<dbReference type="EMBL" id="SLXD01000009">
    <property type="protein sequence ID" value="TCP01505.1"/>
    <property type="molecule type" value="Genomic_DNA"/>
</dbReference>
<keyword evidence="4 6" id="KW-1133">Transmembrane helix</keyword>
<dbReference type="Pfam" id="PF03239">
    <property type="entry name" value="FTR1"/>
    <property type="match status" value="1"/>
</dbReference>
<proteinExistence type="inferred from homology"/>
<organism evidence="8 9">
    <name type="scientific">Rubrivivax gelatinosus</name>
    <name type="common">Rhodocyclus gelatinosus</name>
    <name type="synonym">Rhodopseudomonas gelatinosa</name>
    <dbReference type="NCBI Taxonomy" id="28068"/>
    <lineage>
        <taxon>Bacteria</taxon>
        <taxon>Pseudomonadati</taxon>
        <taxon>Pseudomonadota</taxon>
        <taxon>Betaproteobacteria</taxon>
        <taxon>Burkholderiales</taxon>
        <taxon>Sphaerotilaceae</taxon>
        <taxon>Rubrivivax</taxon>
    </lineage>
</organism>
<protein>
    <submittedName>
        <fullName evidence="8">High-affinity iron transporter</fullName>
    </submittedName>
</protein>
<feature type="transmembrane region" description="Helical" evidence="6">
    <location>
        <begin position="305"/>
        <end position="324"/>
    </location>
</feature>
<evidence type="ECO:0000256" key="1">
    <source>
        <dbReference type="ARBA" id="ARBA00004141"/>
    </source>
</evidence>
<evidence type="ECO:0000256" key="7">
    <source>
        <dbReference type="SAM" id="SignalP"/>
    </source>
</evidence>
<keyword evidence="7" id="KW-0732">Signal</keyword>
<evidence type="ECO:0000256" key="2">
    <source>
        <dbReference type="ARBA" id="ARBA00008333"/>
    </source>
</evidence>
<evidence type="ECO:0000256" key="4">
    <source>
        <dbReference type="ARBA" id="ARBA00022989"/>
    </source>
</evidence>
<evidence type="ECO:0000256" key="5">
    <source>
        <dbReference type="ARBA" id="ARBA00023136"/>
    </source>
</evidence>
<keyword evidence="3 6" id="KW-0812">Transmembrane</keyword>